<dbReference type="EMBL" id="CABPRJ010000079">
    <property type="protein sequence ID" value="VVC27267.1"/>
    <property type="molecule type" value="Genomic_DNA"/>
</dbReference>
<evidence type="ECO:0000313" key="2">
    <source>
        <dbReference type="EMBL" id="VVC27267.1"/>
    </source>
</evidence>
<feature type="compositionally biased region" description="Basic and acidic residues" evidence="1">
    <location>
        <begin position="47"/>
        <end position="57"/>
    </location>
</feature>
<name>A0A5E4MA32_9HEMI</name>
<sequence length="57" mass="6940">MNDTCSWAKENVSRFRRRATSRQRWQRLPPPRPQSRRQPYIRTPESSPKELELSRKS</sequence>
<reference evidence="2 3" key="1">
    <citation type="submission" date="2019-08" db="EMBL/GenBank/DDBJ databases">
        <authorList>
            <person name="Alioto T."/>
            <person name="Alioto T."/>
            <person name="Gomez Garrido J."/>
        </authorList>
    </citation>
    <scope>NUCLEOTIDE SEQUENCE [LARGE SCALE GENOMIC DNA]</scope>
</reference>
<proteinExistence type="predicted"/>
<feature type="compositionally biased region" description="Basic residues" evidence="1">
    <location>
        <begin position="14"/>
        <end position="25"/>
    </location>
</feature>
<gene>
    <name evidence="2" type="ORF">CINCED_3A024015</name>
</gene>
<dbReference type="AlphaFoldDB" id="A0A5E4MA32"/>
<dbReference type="Proteomes" id="UP000325440">
    <property type="component" value="Unassembled WGS sequence"/>
</dbReference>
<feature type="region of interest" description="Disordered" evidence="1">
    <location>
        <begin position="1"/>
        <end position="57"/>
    </location>
</feature>
<accession>A0A5E4MA32</accession>
<protein>
    <submittedName>
        <fullName evidence="2">Uncharacterized protein</fullName>
    </submittedName>
</protein>
<evidence type="ECO:0000256" key="1">
    <source>
        <dbReference type="SAM" id="MobiDB-lite"/>
    </source>
</evidence>
<organism evidence="2 3">
    <name type="scientific">Cinara cedri</name>
    <dbReference type="NCBI Taxonomy" id="506608"/>
    <lineage>
        <taxon>Eukaryota</taxon>
        <taxon>Metazoa</taxon>
        <taxon>Ecdysozoa</taxon>
        <taxon>Arthropoda</taxon>
        <taxon>Hexapoda</taxon>
        <taxon>Insecta</taxon>
        <taxon>Pterygota</taxon>
        <taxon>Neoptera</taxon>
        <taxon>Paraneoptera</taxon>
        <taxon>Hemiptera</taxon>
        <taxon>Sternorrhyncha</taxon>
        <taxon>Aphidomorpha</taxon>
        <taxon>Aphidoidea</taxon>
        <taxon>Aphididae</taxon>
        <taxon>Lachninae</taxon>
        <taxon>Cinara</taxon>
    </lineage>
</organism>
<evidence type="ECO:0000313" key="3">
    <source>
        <dbReference type="Proteomes" id="UP000325440"/>
    </source>
</evidence>
<keyword evidence="3" id="KW-1185">Reference proteome</keyword>